<comment type="caution">
    <text evidence="2">The sequence shown here is derived from an EMBL/GenBank/DDBJ whole genome shotgun (WGS) entry which is preliminary data.</text>
</comment>
<feature type="compositionally biased region" description="Low complexity" evidence="1">
    <location>
        <begin position="15"/>
        <end position="24"/>
    </location>
</feature>
<dbReference type="EMBL" id="JBHTLX010000016">
    <property type="protein sequence ID" value="MFD1248417.1"/>
    <property type="molecule type" value="Genomic_DNA"/>
</dbReference>
<evidence type="ECO:0000256" key="1">
    <source>
        <dbReference type="SAM" id="MobiDB-lite"/>
    </source>
</evidence>
<protein>
    <submittedName>
        <fullName evidence="2">Uncharacterized protein</fullName>
    </submittedName>
</protein>
<sequence>MTVHIGQVTSEVHSAAPVVPDAPAQQETPAWEERMRVAALVERVARDRARTATGGIDD</sequence>
<keyword evidence="3" id="KW-1185">Reference proteome</keyword>
<dbReference type="RefSeq" id="WP_367917931.1">
    <property type="nucleotide sequence ID" value="NZ_BAABAC010000006.1"/>
</dbReference>
<gene>
    <name evidence="2" type="ORF">ACFQ3F_11530</name>
</gene>
<proteinExistence type="predicted"/>
<evidence type="ECO:0000313" key="2">
    <source>
        <dbReference type="EMBL" id="MFD1248417.1"/>
    </source>
</evidence>
<organism evidence="2 3">
    <name type="scientific">Nocardioides ginsengisoli</name>
    <dbReference type="NCBI Taxonomy" id="363868"/>
    <lineage>
        <taxon>Bacteria</taxon>
        <taxon>Bacillati</taxon>
        <taxon>Actinomycetota</taxon>
        <taxon>Actinomycetes</taxon>
        <taxon>Propionibacteriales</taxon>
        <taxon>Nocardioidaceae</taxon>
        <taxon>Nocardioides</taxon>
    </lineage>
</organism>
<evidence type="ECO:0000313" key="3">
    <source>
        <dbReference type="Proteomes" id="UP001597229"/>
    </source>
</evidence>
<accession>A0ABW3W2B6</accession>
<dbReference type="Proteomes" id="UP001597229">
    <property type="component" value="Unassembled WGS sequence"/>
</dbReference>
<name>A0ABW3W2B6_9ACTN</name>
<feature type="region of interest" description="Disordered" evidence="1">
    <location>
        <begin position="1"/>
        <end position="30"/>
    </location>
</feature>
<reference evidence="3" key="1">
    <citation type="journal article" date="2019" name="Int. J. Syst. Evol. Microbiol.">
        <title>The Global Catalogue of Microorganisms (GCM) 10K type strain sequencing project: providing services to taxonomists for standard genome sequencing and annotation.</title>
        <authorList>
            <consortium name="The Broad Institute Genomics Platform"/>
            <consortium name="The Broad Institute Genome Sequencing Center for Infectious Disease"/>
            <person name="Wu L."/>
            <person name="Ma J."/>
        </authorList>
    </citation>
    <scope>NUCLEOTIDE SEQUENCE [LARGE SCALE GENOMIC DNA]</scope>
    <source>
        <strain evidence="3">CCUG 52478</strain>
    </source>
</reference>